<gene>
    <name evidence="2" type="ORF">O181_030116</name>
</gene>
<evidence type="ECO:0000256" key="1">
    <source>
        <dbReference type="SAM" id="MobiDB-lite"/>
    </source>
</evidence>
<organism evidence="2 3">
    <name type="scientific">Austropuccinia psidii MF-1</name>
    <dbReference type="NCBI Taxonomy" id="1389203"/>
    <lineage>
        <taxon>Eukaryota</taxon>
        <taxon>Fungi</taxon>
        <taxon>Dikarya</taxon>
        <taxon>Basidiomycota</taxon>
        <taxon>Pucciniomycotina</taxon>
        <taxon>Pucciniomycetes</taxon>
        <taxon>Pucciniales</taxon>
        <taxon>Sphaerophragmiaceae</taxon>
        <taxon>Austropuccinia</taxon>
    </lineage>
</organism>
<evidence type="ECO:0000313" key="3">
    <source>
        <dbReference type="Proteomes" id="UP000765509"/>
    </source>
</evidence>
<keyword evidence="3" id="KW-1185">Reference proteome</keyword>
<comment type="caution">
    <text evidence="2">The sequence shown here is derived from an EMBL/GenBank/DDBJ whole genome shotgun (WGS) entry which is preliminary data.</text>
</comment>
<dbReference type="Proteomes" id="UP000765509">
    <property type="component" value="Unassembled WGS sequence"/>
</dbReference>
<feature type="region of interest" description="Disordered" evidence="1">
    <location>
        <begin position="22"/>
        <end position="68"/>
    </location>
</feature>
<evidence type="ECO:0000313" key="2">
    <source>
        <dbReference type="EMBL" id="MBW0490401.1"/>
    </source>
</evidence>
<dbReference type="EMBL" id="AVOT02010566">
    <property type="protein sequence ID" value="MBW0490401.1"/>
    <property type="molecule type" value="Genomic_DNA"/>
</dbReference>
<reference evidence="2" key="1">
    <citation type="submission" date="2021-03" db="EMBL/GenBank/DDBJ databases">
        <title>Draft genome sequence of rust myrtle Austropuccinia psidii MF-1, a brazilian biotype.</title>
        <authorList>
            <person name="Quecine M.C."/>
            <person name="Pachon D.M.R."/>
            <person name="Bonatelli M.L."/>
            <person name="Correr F.H."/>
            <person name="Franceschini L.M."/>
            <person name="Leite T.F."/>
            <person name="Margarido G.R.A."/>
            <person name="Almeida C.A."/>
            <person name="Ferrarezi J.A."/>
            <person name="Labate C.A."/>
        </authorList>
    </citation>
    <scope>NUCLEOTIDE SEQUENCE</scope>
    <source>
        <strain evidence="2">MF-1</strain>
    </source>
</reference>
<dbReference type="AlphaFoldDB" id="A0A9Q3CXU2"/>
<proteinExistence type="predicted"/>
<protein>
    <submittedName>
        <fullName evidence="2">Uncharacterized protein</fullName>
    </submittedName>
</protein>
<name>A0A9Q3CXU2_9BASI</name>
<feature type="compositionally biased region" description="Acidic residues" evidence="1">
    <location>
        <begin position="25"/>
        <end position="50"/>
    </location>
</feature>
<accession>A0A9Q3CXU2</accession>
<sequence>MNRWTLYNKACQISAIKTFRQVAVGEEEEDDDSEDEGNNMIDEDETMEDSEAVRPSNADYGFDWETWK</sequence>